<keyword evidence="3 6" id="KW-0812">Transmembrane</keyword>
<sequence>MEFLSDFARYLGSNSGRLLELTWEHLQMSLAAVFFGLLVGVPVGILIVRYRKLVHPVLWVANALQTIPALAFVGFLMVLFGLGRDTGIAVLFFYTLMPIIRATYTGITSVDPSMVEAARGMGMTRWQILRMVQLPMAFSVLLVGVRVATVIAIGTATIMSLAGAGGLGYEIFSGIQRVNDVRIVGGAIPAALLAVLTDAVIAWLERRLTSPGLRIRAEAVR</sequence>
<protein>
    <submittedName>
        <fullName evidence="8">Amino acid ABC transporter permease</fullName>
    </submittedName>
</protein>
<dbReference type="InterPro" id="IPR000515">
    <property type="entry name" value="MetI-like"/>
</dbReference>
<comment type="similarity">
    <text evidence="6">Belongs to the binding-protein-dependent transport system permease family.</text>
</comment>
<dbReference type="PROSITE" id="PS50928">
    <property type="entry name" value="ABC_TM1"/>
    <property type="match status" value="1"/>
</dbReference>
<dbReference type="GO" id="GO:0005886">
    <property type="term" value="C:plasma membrane"/>
    <property type="evidence" value="ECO:0007669"/>
    <property type="project" value="UniProtKB-SubCell"/>
</dbReference>
<dbReference type="KEGG" id="cmic:caldi_02790"/>
<name>A0AA35CHP8_9FIRM</name>
<keyword evidence="5 6" id="KW-0472">Membrane</keyword>
<feature type="transmembrane region" description="Helical" evidence="6">
    <location>
        <begin position="151"/>
        <end position="172"/>
    </location>
</feature>
<keyword evidence="2 6" id="KW-0813">Transport</keyword>
<evidence type="ECO:0000256" key="6">
    <source>
        <dbReference type="RuleBase" id="RU363032"/>
    </source>
</evidence>
<dbReference type="EMBL" id="AP025628">
    <property type="protein sequence ID" value="BDG59189.1"/>
    <property type="molecule type" value="Genomic_DNA"/>
</dbReference>
<dbReference type="SUPFAM" id="SSF161098">
    <property type="entry name" value="MetI-like"/>
    <property type="match status" value="1"/>
</dbReference>
<dbReference type="GO" id="GO:0031460">
    <property type="term" value="P:glycine betaine transport"/>
    <property type="evidence" value="ECO:0007669"/>
    <property type="project" value="TreeGrafter"/>
</dbReference>
<feature type="transmembrane region" description="Helical" evidence="6">
    <location>
        <begin position="28"/>
        <end position="50"/>
    </location>
</feature>
<comment type="subcellular location">
    <subcellularLocation>
        <location evidence="6">Cell membrane</location>
        <topology evidence="6">Multi-pass membrane protein</topology>
    </subcellularLocation>
    <subcellularLocation>
        <location evidence="1">Membrane</location>
        <topology evidence="1">Multi-pass membrane protein</topology>
    </subcellularLocation>
</comment>
<accession>A0AA35CHP8</accession>
<evidence type="ECO:0000256" key="4">
    <source>
        <dbReference type="ARBA" id="ARBA00022989"/>
    </source>
</evidence>
<evidence type="ECO:0000256" key="5">
    <source>
        <dbReference type="ARBA" id="ARBA00023136"/>
    </source>
</evidence>
<dbReference type="Pfam" id="PF00528">
    <property type="entry name" value="BPD_transp_1"/>
    <property type="match status" value="1"/>
</dbReference>
<evidence type="ECO:0000256" key="3">
    <source>
        <dbReference type="ARBA" id="ARBA00022692"/>
    </source>
</evidence>
<evidence type="ECO:0000259" key="7">
    <source>
        <dbReference type="PROSITE" id="PS50928"/>
    </source>
</evidence>
<feature type="transmembrane region" description="Helical" evidence="6">
    <location>
        <begin position="88"/>
        <end position="107"/>
    </location>
</feature>
<dbReference type="PANTHER" id="PTHR30177:SF4">
    <property type="entry name" value="OSMOPROTECTANT IMPORT PERMEASE PROTEIN OSMW"/>
    <property type="match status" value="1"/>
</dbReference>
<evidence type="ECO:0000256" key="2">
    <source>
        <dbReference type="ARBA" id="ARBA00022448"/>
    </source>
</evidence>
<dbReference type="GO" id="GO:0055085">
    <property type="term" value="P:transmembrane transport"/>
    <property type="evidence" value="ECO:0007669"/>
    <property type="project" value="InterPro"/>
</dbReference>
<reference evidence="8" key="1">
    <citation type="submission" date="2022-03" db="EMBL/GenBank/DDBJ databases">
        <title>Complete genome sequence of Caldinitratiruptor microaerophilus.</title>
        <authorList>
            <person name="Mukaiyama R."/>
            <person name="Nishiyama T."/>
            <person name="Ueda K."/>
        </authorList>
    </citation>
    <scope>NUCLEOTIDE SEQUENCE</scope>
    <source>
        <strain evidence="8">JCM 16183</strain>
    </source>
</reference>
<organism evidence="8 9">
    <name type="scientific">Caldinitratiruptor microaerophilus</name>
    <dbReference type="NCBI Taxonomy" id="671077"/>
    <lineage>
        <taxon>Bacteria</taxon>
        <taxon>Bacillati</taxon>
        <taxon>Bacillota</taxon>
        <taxon>Clostridia</taxon>
        <taxon>Eubacteriales</taxon>
        <taxon>Symbiobacteriaceae</taxon>
        <taxon>Caldinitratiruptor</taxon>
    </lineage>
</organism>
<dbReference type="CDD" id="cd06261">
    <property type="entry name" value="TM_PBP2"/>
    <property type="match status" value="1"/>
</dbReference>
<feature type="domain" description="ABC transmembrane type-1" evidence="7">
    <location>
        <begin position="22"/>
        <end position="205"/>
    </location>
</feature>
<dbReference type="FunFam" id="1.10.3720.10:FF:000001">
    <property type="entry name" value="Glycine betaine ABC transporter, permease"/>
    <property type="match status" value="1"/>
</dbReference>
<evidence type="ECO:0000256" key="1">
    <source>
        <dbReference type="ARBA" id="ARBA00004141"/>
    </source>
</evidence>
<dbReference type="AlphaFoldDB" id="A0AA35CHP8"/>
<feature type="transmembrane region" description="Helical" evidence="6">
    <location>
        <begin position="184"/>
        <end position="204"/>
    </location>
</feature>
<gene>
    <name evidence="8" type="ORF">caldi_02790</name>
</gene>
<dbReference type="InterPro" id="IPR051204">
    <property type="entry name" value="ABC_transp_perm/SBD"/>
</dbReference>
<feature type="transmembrane region" description="Helical" evidence="6">
    <location>
        <begin position="57"/>
        <end position="82"/>
    </location>
</feature>
<dbReference type="Gene3D" id="1.10.3720.10">
    <property type="entry name" value="MetI-like"/>
    <property type="match status" value="1"/>
</dbReference>
<keyword evidence="4 6" id="KW-1133">Transmembrane helix</keyword>
<dbReference type="PANTHER" id="PTHR30177">
    <property type="entry name" value="GLYCINE BETAINE/L-PROLINE TRANSPORT SYSTEM PERMEASE PROTEIN PROW"/>
    <property type="match status" value="1"/>
</dbReference>
<evidence type="ECO:0000313" key="8">
    <source>
        <dbReference type="EMBL" id="BDG59189.1"/>
    </source>
</evidence>
<proteinExistence type="inferred from homology"/>
<dbReference type="InterPro" id="IPR035906">
    <property type="entry name" value="MetI-like_sf"/>
</dbReference>
<dbReference type="Proteomes" id="UP001163687">
    <property type="component" value="Chromosome"/>
</dbReference>
<evidence type="ECO:0000313" key="9">
    <source>
        <dbReference type="Proteomes" id="UP001163687"/>
    </source>
</evidence>
<keyword evidence="9" id="KW-1185">Reference proteome</keyword>
<dbReference type="RefSeq" id="WP_264843307.1">
    <property type="nucleotide sequence ID" value="NZ_AP025628.1"/>
</dbReference>